<reference evidence="7 8" key="1">
    <citation type="submission" date="2020-07" db="EMBL/GenBank/DDBJ databases">
        <title>Sequencing the genomes of 1000 actinobacteria strains.</title>
        <authorList>
            <person name="Klenk H.-P."/>
        </authorList>
    </citation>
    <scope>NUCLEOTIDE SEQUENCE [LARGE SCALE GENOMIC DNA]</scope>
    <source>
        <strain evidence="7 8">DSM 24662</strain>
    </source>
</reference>
<proteinExistence type="predicted"/>
<dbReference type="InterPro" id="IPR011701">
    <property type="entry name" value="MFS"/>
</dbReference>
<feature type="transmembrane region" description="Helical" evidence="5">
    <location>
        <begin position="116"/>
        <end position="136"/>
    </location>
</feature>
<evidence type="ECO:0000256" key="5">
    <source>
        <dbReference type="SAM" id="Phobius"/>
    </source>
</evidence>
<comment type="caution">
    <text evidence="7">The sequence shown here is derived from an EMBL/GenBank/DDBJ whole genome shotgun (WGS) entry which is preliminary data.</text>
</comment>
<dbReference type="Pfam" id="PF07690">
    <property type="entry name" value="MFS_1"/>
    <property type="match status" value="1"/>
</dbReference>
<gene>
    <name evidence="7" type="ORF">BJ991_002825</name>
</gene>
<keyword evidence="4 5" id="KW-0472">Membrane</keyword>
<feature type="transmembrane region" description="Helical" evidence="5">
    <location>
        <begin position="243"/>
        <end position="267"/>
    </location>
</feature>
<dbReference type="Proteomes" id="UP000576969">
    <property type="component" value="Unassembled WGS sequence"/>
</dbReference>
<dbReference type="InterPro" id="IPR020846">
    <property type="entry name" value="MFS_dom"/>
</dbReference>
<feature type="transmembrane region" description="Helical" evidence="5">
    <location>
        <begin position="20"/>
        <end position="38"/>
    </location>
</feature>
<feature type="transmembrane region" description="Helical" evidence="5">
    <location>
        <begin position="142"/>
        <end position="160"/>
    </location>
</feature>
<feature type="transmembrane region" description="Helical" evidence="5">
    <location>
        <begin position="206"/>
        <end position="222"/>
    </location>
</feature>
<organism evidence="7 8">
    <name type="scientific">Microbacterium immunditiarum</name>
    <dbReference type="NCBI Taxonomy" id="337480"/>
    <lineage>
        <taxon>Bacteria</taxon>
        <taxon>Bacillati</taxon>
        <taxon>Actinomycetota</taxon>
        <taxon>Actinomycetes</taxon>
        <taxon>Micrococcales</taxon>
        <taxon>Microbacteriaceae</taxon>
        <taxon>Microbacterium</taxon>
    </lineage>
</organism>
<evidence type="ECO:0000313" key="7">
    <source>
        <dbReference type="EMBL" id="NYE20797.1"/>
    </source>
</evidence>
<feature type="transmembrane region" description="Helical" evidence="5">
    <location>
        <begin position="180"/>
        <end position="200"/>
    </location>
</feature>
<evidence type="ECO:0000256" key="1">
    <source>
        <dbReference type="ARBA" id="ARBA00004651"/>
    </source>
</evidence>
<feature type="transmembrane region" description="Helical" evidence="5">
    <location>
        <begin position="308"/>
        <end position="326"/>
    </location>
</feature>
<dbReference type="GO" id="GO:0005886">
    <property type="term" value="C:plasma membrane"/>
    <property type="evidence" value="ECO:0007669"/>
    <property type="project" value="UniProtKB-SubCell"/>
</dbReference>
<evidence type="ECO:0000256" key="2">
    <source>
        <dbReference type="ARBA" id="ARBA00022692"/>
    </source>
</evidence>
<feature type="transmembrane region" description="Helical" evidence="5">
    <location>
        <begin position="401"/>
        <end position="421"/>
    </location>
</feature>
<name>A0A7Y9KIP7_9MICO</name>
<keyword evidence="8" id="KW-1185">Reference proteome</keyword>
<dbReference type="PROSITE" id="PS50850">
    <property type="entry name" value="MFS"/>
    <property type="match status" value="1"/>
</dbReference>
<dbReference type="InterPro" id="IPR036259">
    <property type="entry name" value="MFS_trans_sf"/>
</dbReference>
<protein>
    <submittedName>
        <fullName evidence="7">MFS family permease</fullName>
    </submittedName>
</protein>
<feature type="transmembrane region" description="Helical" evidence="5">
    <location>
        <begin position="273"/>
        <end position="296"/>
    </location>
</feature>
<dbReference type="GO" id="GO:0022857">
    <property type="term" value="F:transmembrane transporter activity"/>
    <property type="evidence" value="ECO:0007669"/>
    <property type="project" value="InterPro"/>
</dbReference>
<evidence type="ECO:0000259" key="6">
    <source>
        <dbReference type="PROSITE" id="PS50850"/>
    </source>
</evidence>
<accession>A0A7Y9KIP7</accession>
<feature type="transmembrane region" description="Helical" evidence="5">
    <location>
        <begin position="365"/>
        <end position="389"/>
    </location>
</feature>
<keyword evidence="2 5" id="KW-0812">Transmembrane</keyword>
<dbReference type="Gene3D" id="1.20.1250.20">
    <property type="entry name" value="MFS general substrate transporter like domains"/>
    <property type="match status" value="1"/>
</dbReference>
<dbReference type="EMBL" id="JACCBV010000001">
    <property type="protein sequence ID" value="NYE20797.1"/>
    <property type="molecule type" value="Genomic_DNA"/>
</dbReference>
<dbReference type="PANTHER" id="PTHR42718">
    <property type="entry name" value="MAJOR FACILITATOR SUPERFAMILY MULTIDRUG TRANSPORTER MFSC"/>
    <property type="match status" value="1"/>
</dbReference>
<evidence type="ECO:0000313" key="8">
    <source>
        <dbReference type="Proteomes" id="UP000576969"/>
    </source>
</evidence>
<dbReference type="SUPFAM" id="SSF103473">
    <property type="entry name" value="MFS general substrate transporter"/>
    <property type="match status" value="1"/>
</dbReference>
<dbReference type="AlphaFoldDB" id="A0A7Y9KIP7"/>
<dbReference type="Gene3D" id="1.20.1720.10">
    <property type="entry name" value="Multidrug resistance protein D"/>
    <property type="match status" value="1"/>
</dbReference>
<feature type="transmembrane region" description="Helical" evidence="5">
    <location>
        <begin position="50"/>
        <end position="70"/>
    </location>
</feature>
<evidence type="ECO:0000256" key="4">
    <source>
        <dbReference type="ARBA" id="ARBA00023136"/>
    </source>
</evidence>
<keyword evidence="3 5" id="KW-1133">Transmembrane helix</keyword>
<feature type="transmembrane region" description="Helical" evidence="5">
    <location>
        <begin position="76"/>
        <end position="96"/>
    </location>
</feature>
<feature type="transmembrane region" description="Helical" evidence="5">
    <location>
        <begin position="332"/>
        <end position="353"/>
    </location>
</feature>
<sequence>MIAVALTTLRREFSVDVATVTWVITVFYLTSAVLQPLMGRLADRYGAHRVFTFGMIVVAIAGATGPFAPSLEWVCVARVVLAVGTAAAFPSAAALLRSLAPRGGFDAARIIGRIQLIDTSAAAIGPVVGGALILAAGWEAVFWINVPLAALAIVSTRVLIPRDEPRDRVPLRRTLSESDIPGLVAFAATVAATLMFLLALPDGPEWPLLAVAVVACALFAWREPRARVPFIDLRLLAANLPLVRVYVLFVIANVVLYGTLFGIPQYLEEDASYSTAIVGVMLVPLAAFNAVLARPIERLIDRWGVRRTMLAGGAGLVVATAALPLLALSPQWWIVLLVMAAVGIPYAFVLISLTQSLYRTAPPAIVGQAAGLFQTARSIGCISAAAVVGLSFSGSVGADDWIVLSLVVAAAALVLAVTMAATGRPAGARAA</sequence>
<dbReference type="PANTHER" id="PTHR42718:SF48">
    <property type="entry name" value="CONSERVED TWO-DOMAIN MEMBRANE PROTEIN-RELATED"/>
    <property type="match status" value="1"/>
</dbReference>
<evidence type="ECO:0000256" key="3">
    <source>
        <dbReference type="ARBA" id="ARBA00022989"/>
    </source>
</evidence>
<feature type="domain" description="Major facilitator superfamily (MFS) profile" evidence="6">
    <location>
        <begin position="1"/>
        <end position="423"/>
    </location>
</feature>
<comment type="subcellular location">
    <subcellularLocation>
        <location evidence="1">Cell membrane</location>
        <topology evidence="1">Multi-pass membrane protein</topology>
    </subcellularLocation>
</comment>